<organism evidence="2 3">
    <name type="scientific">Sulfuritortus calidifontis</name>
    <dbReference type="NCBI Taxonomy" id="1914471"/>
    <lineage>
        <taxon>Bacteria</taxon>
        <taxon>Pseudomonadati</taxon>
        <taxon>Pseudomonadota</taxon>
        <taxon>Betaproteobacteria</taxon>
        <taxon>Nitrosomonadales</taxon>
        <taxon>Thiobacillaceae</taxon>
        <taxon>Sulfuritortus</taxon>
    </lineage>
</organism>
<dbReference type="AlphaFoldDB" id="A0A4R3JY33"/>
<evidence type="ECO:0000313" key="2">
    <source>
        <dbReference type="EMBL" id="TCS72452.1"/>
    </source>
</evidence>
<feature type="signal peptide" evidence="1">
    <location>
        <begin position="1"/>
        <end position="23"/>
    </location>
</feature>
<evidence type="ECO:0000256" key="1">
    <source>
        <dbReference type="SAM" id="SignalP"/>
    </source>
</evidence>
<dbReference type="CDD" id="cd06661">
    <property type="entry name" value="GGCT_like"/>
    <property type="match status" value="1"/>
</dbReference>
<reference evidence="2 3" key="1">
    <citation type="submission" date="2019-03" db="EMBL/GenBank/DDBJ databases">
        <title>Genomic Encyclopedia of Type Strains, Phase IV (KMG-IV): sequencing the most valuable type-strain genomes for metagenomic binning, comparative biology and taxonomic classification.</title>
        <authorList>
            <person name="Goeker M."/>
        </authorList>
    </citation>
    <scope>NUCLEOTIDE SEQUENCE [LARGE SCALE GENOMIC DNA]</scope>
    <source>
        <strain evidence="2 3">DSM 103923</strain>
    </source>
</reference>
<dbReference type="OrthoDB" id="8478713at2"/>
<proteinExistence type="predicted"/>
<comment type="caution">
    <text evidence="2">The sequence shown here is derived from an EMBL/GenBank/DDBJ whole genome shotgun (WGS) entry which is preliminary data.</text>
</comment>
<name>A0A4R3JY33_9PROT</name>
<dbReference type="Proteomes" id="UP000295135">
    <property type="component" value="Unassembled WGS sequence"/>
</dbReference>
<protein>
    <recommendedName>
        <fullName evidence="4">Gamma-glutamyl AIG2-like cyclotransferase</fullName>
    </recommendedName>
</protein>
<gene>
    <name evidence="2" type="ORF">EDC61_105107</name>
</gene>
<evidence type="ECO:0008006" key="4">
    <source>
        <dbReference type="Google" id="ProtNLM"/>
    </source>
</evidence>
<keyword evidence="1" id="KW-0732">Signal</keyword>
<dbReference type="RefSeq" id="WP_126463512.1">
    <property type="nucleotide sequence ID" value="NZ_AP018721.1"/>
</dbReference>
<feature type="chain" id="PRO_5020360742" description="Gamma-glutamyl AIG2-like cyclotransferase" evidence="1">
    <location>
        <begin position="24"/>
        <end position="238"/>
    </location>
</feature>
<dbReference type="Gene3D" id="3.10.490.10">
    <property type="entry name" value="Gamma-glutamyl cyclotransferase-like"/>
    <property type="match status" value="1"/>
</dbReference>
<dbReference type="InterPro" id="IPR013024">
    <property type="entry name" value="GGCT-like"/>
</dbReference>
<evidence type="ECO:0000313" key="3">
    <source>
        <dbReference type="Proteomes" id="UP000295135"/>
    </source>
</evidence>
<accession>A0A4R3JY33</accession>
<sequence length="238" mass="26335">MTWRHKLRFGLGLLCLLAGNALAADDCHPLPTPGTPQYLVGYGSLMEEASRLRTAPGAKSALPVRVQGFRRAWIARGAPVGFGTTFLGVSQDKAARMNAVLFALAEETELSNLDAREAGYCRVALAPAQVTPLTGTLPEGELWLYLNRPERTAPPDRRFPIVQSYVDIFLGGCLQIERQHQLAGFTEECVDSTAGWSRHWVNDRIHPRRPFAHQPNAGAIDALLQRKLPDQFRAIRIE</sequence>
<keyword evidence="3" id="KW-1185">Reference proteome</keyword>
<dbReference type="EMBL" id="SLZY01000005">
    <property type="protein sequence ID" value="TCS72452.1"/>
    <property type="molecule type" value="Genomic_DNA"/>
</dbReference>